<feature type="transmembrane region" description="Helical" evidence="8">
    <location>
        <begin position="243"/>
        <end position="265"/>
    </location>
</feature>
<keyword evidence="6 8" id="KW-1133">Transmembrane helix</keyword>
<gene>
    <name evidence="9" type="ORF">KDA27_11095</name>
</gene>
<feature type="transmembrane region" description="Helical" evidence="8">
    <location>
        <begin position="398"/>
        <end position="416"/>
    </location>
</feature>
<keyword evidence="3 9" id="KW-0328">Glycosyltransferase</keyword>
<comment type="caution">
    <text evidence="9">The sequence shown here is derived from an EMBL/GenBank/DDBJ whole genome shotgun (WGS) entry which is preliminary data.</text>
</comment>
<evidence type="ECO:0000256" key="2">
    <source>
        <dbReference type="ARBA" id="ARBA00022475"/>
    </source>
</evidence>
<dbReference type="Proteomes" id="UP000739538">
    <property type="component" value="Unassembled WGS sequence"/>
</dbReference>
<evidence type="ECO:0000313" key="9">
    <source>
        <dbReference type="EMBL" id="MCA9756337.1"/>
    </source>
</evidence>
<dbReference type="GO" id="GO:0005886">
    <property type="term" value="C:plasma membrane"/>
    <property type="evidence" value="ECO:0007669"/>
    <property type="project" value="UniProtKB-SubCell"/>
</dbReference>
<evidence type="ECO:0000256" key="5">
    <source>
        <dbReference type="ARBA" id="ARBA00022692"/>
    </source>
</evidence>
<protein>
    <submittedName>
        <fullName evidence="9">Glycosyltransferase family 39 protein</fullName>
        <ecNumber evidence="9">2.4.-.-</ecNumber>
    </submittedName>
</protein>
<feature type="transmembrane region" description="Helical" evidence="8">
    <location>
        <begin position="121"/>
        <end position="142"/>
    </location>
</feature>
<evidence type="ECO:0000256" key="8">
    <source>
        <dbReference type="SAM" id="Phobius"/>
    </source>
</evidence>
<keyword evidence="5 8" id="KW-0812">Transmembrane</keyword>
<keyword evidence="7 8" id="KW-0472">Membrane</keyword>
<feature type="transmembrane region" description="Helical" evidence="8">
    <location>
        <begin position="422"/>
        <end position="440"/>
    </location>
</feature>
<dbReference type="EC" id="2.4.-.-" evidence="9"/>
<name>A0A956SD92_UNCEI</name>
<feature type="transmembrane region" description="Helical" evidence="8">
    <location>
        <begin position="313"/>
        <end position="329"/>
    </location>
</feature>
<proteinExistence type="predicted"/>
<dbReference type="EMBL" id="JAGQHS010000049">
    <property type="protein sequence ID" value="MCA9756337.1"/>
    <property type="molecule type" value="Genomic_DNA"/>
</dbReference>
<organism evidence="9 10">
    <name type="scientific">Eiseniibacteriota bacterium</name>
    <dbReference type="NCBI Taxonomy" id="2212470"/>
    <lineage>
        <taxon>Bacteria</taxon>
        <taxon>Candidatus Eiseniibacteriota</taxon>
    </lineage>
</organism>
<accession>A0A956SD92</accession>
<dbReference type="PANTHER" id="PTHR33908">
    <property type="entry name" value="MANNOSYLTRANSFERASE YKCB-RELATED"/>
    <property type="match status" value="1"/>
</dbReference>
<feature type="transmembrane region" description="Helical" evidence="8">
    <location>
        <begin position="204"/>
        <end position="237"/>
    </location>
</feature>
<keyword evidence="2" id="KW-1003">Cell membrane</keyword>
<feature type="transmembrane region" description="Helical" evidence="8">
    <location>
        <begin position="154"/>
        <end position="175"/>
    </location>
</feature>
<feature type="transmembrane region" description="Helical" evidence="8">
    <location>
        <begin position="372"/>
        <end position="391"/>
    </location>
</feature>
<keyword evidence="4 9" id="KW-0808">Transferase</keyword>
<evidence type="ECO:0000313" key="10">
    <source>
        <dbReference type="Proteomes" id="UP000739538"/>
    </source>
</evidence>
<reference evidence="9" key="2">
    <citation type="journal article" date="2021" name="Microbiome">
        <title>Successional dynamics and alternative stable states in a saline activated sludge microbial community over 9 years.</title>
        <authorList>
            <person name="Wang Y."/>
            <person name="Ye J."/>
            <person name="Ju F."/>
            <person name="Liu L."/>
            <person name="Boyd J.A."/>
            <person name="Deng Y."/>
            <person name="Parks D.H."/>
            <person name="Jiang X."/>
            <person name="Yin X."/>
            <person name="Woodcroft B.J."/>
            <person name="Tyson G.W."/>
            <person name="Hugenholtz P."/>
            <person name="Polz M.F."/>
            <person name="Zhang T."/>
        </authorList>
    </citation>
    <scope>NUCLEOTIDE SEQUENCE</scope>
    <source>
        <strain evidence="9">HKST-UBA02</strain>
    </source>
</reference>
<evidence type="ECO:0000256" key="6">
    <source>
        <dbReference type="ARBA" id="ARBA00022989"/>
    </source>
</evidence>
<reference evidence="9" key="1">
    <citation type="submission" date="2020-04" db="EMBL/GenBank/DDBJ databases">
        <authorList>
            <person name="Zhang T."/>
        </authorList>
    </citation>
    <scope>NUCLEOTIDE SEQUENCE</scope>
    <source>
        <strain evidence="9">HKST-UBA02</strain>
    </source>
</reference>
<dbReference type="AlphaFoldDB" id="A0A956SD92"/>
<feature type="transmembrane region" description="Helical" evidence="8">
    <location>
        <begin position="20"/>
        <end position="43"/>
    </location>
</feature>
<comment type="subcellular location">
    <subcellularLocation>
        <location evidence="1">Cell membrane</location>
        <topology evidence="1">Multi-pass membrane protein</topology>
    </subcellularLocation>
</comment>
<sequence length="712" mass="76092">MSELEPTSPSFRPIGSDGSYWRSALVFVAVLLALRVMLVLAALEPAEERVVEIFDPARIAWEYGPERPIFDREELYTGTAAEAMRLGVPIDATTFQFMTYGGGSLLTALAARVVYTLFGPGYLAFKILPLLVTLAGGFFWFAAIHRVFGRRVGYAFAALYTFAPSTFVRTALIAKGDHPEAMTWIGAVLWAATYAADRGARRSVWAFVAGLLAGLGVFITYSTVPVLLGVFGAGLLLSRFRPIRTWAIGLAGLGVGLLPWIVALVSSRGTALQVYGRTVGTTASAIGERVTSLFESGFFAQYDLVGAVPLRQLAGFVFLVAVLVGWVVWTRDGIRGLRGDRAAAVDRTSDATSDATSDGPSFLGTPRNSSTWAWLALAGTAAHLGAFVLAAPDASSRYLLPVYPLLLLAVACLVRGRVAARVLPGLTLLFGITALGLVLTQSAWTASRLPLAGTDWPLLGEVVGQKLTPEKIRALPDDVQRYFWVGFGKKVYGLVDDAQWQDGVDLAPEEHRGAVWEGIGISIVEQGAAFEYGQYIASMTPESRAAVVRGMARYAEVAFSPIAIHRADIDLGRAELQMAGSSQLSLTESRARSIATLSVHGAEVSPIAWNGIPPELVRRAMGTASFAGVRNDQIRLYPNRSESLPDVPDGDPEFWAGVGLALGRELSLTTLGASERTEVIHRIGASVPSQAKNAFEAASSSVATSSQPAGRH</sequence>
<dbReference type="PANTHER" id="PTHR33908:SF11">
    <property type="entry name" value="MEMBRANE PROTEIN"/>
    <property type="match status" value="1"/>
</dbReference>
<evidence type="ECO:0000256" key="4">
    <source>
        <dbReference type="ARBA" id="ARBA00022679"/>
    </source>
</evidence>
<evidence type="ECO:0000256" key="3">
    <source>
        <dbReference type="ARBA" id="ARBA00022676"/>
    </source>
</evidence>
<dbReference type="GO" id="GO:0016763">
    <property type="term" value="F:pentosyltransferase activity"/>
    <property type="evidence" value="ECO:0007669"/>
    <property type="project" value="TreeGrafter"/>
</dbReference>
<evidence type="ECO:0000256" key="7">
    <source>
        <dbReference type="ARBA" id="ARBA00023136"/>
    </source>
</evidence>
<dbReference type="InterPro" id="IPR050297">
    <property type="entry name" value="LipidA_mod_glycosyltrf_83"/>
</dbReference>
<feature type="transmembrane region" description="Helical" evidence="8">
    <location>
        <begin position="94"/>
        <end position="115"/>
    </location>
</feature>
<dbReference type="GO" id="GO:0009103">
    <property type="term" value="P:lipopolysaccharide biosynthetic process"/>
    <property type="evidence" value="ECO:0007669"/>
    <property type="project" value="UniProtKB-ARBA"/>
</dbReference>
<evidence type="ECO:0000256" key="1">
    <source>
        <dbReference type="ARBA" id="ARBA00004651"/>
    </source>
</evidence>